<evidence type="ECO:0000313" key="4">
    <source>
        <dbReference type="Proteomes" id="UP001189792"/>
    </source>
</evidence>
<accession>A0AAD2BYL9</accession>
<feature type="transmembrane region" description="Helical" evidence="1">
    <location>
        <begin position="21"/>
        <end position="41"/>
    </location>
</feature>
<gene>
    <name evidence="3" type="ORF">R77564_02686</name>
    <name evidence="2" type="ORF">R77567_02823</name>
</gene>
<proteinExistence type="predicted"/>
<keyword evidence="4" id="KW-1185">Reference proteome</keyword>
<dbReference type="EMBL" id="CAUDKO010000005">
    <property type="protein sequence ID" value="CAJ0875230.1"/>
    <property type="molecule type" value="Genomic_DNA"/>
</dbReference>
<dbReference type="InterPro" id="IPR047811">
    <property type="entry name" value="CytC_ox_assmbl_put"/>
</dbReference>
<organism evidence="2 5">
    <name type="scientific">Ralstonia flatus</name>
    <dbReference type="NCBI Taxonomy" id="3058601"/>
    <lineage>
        <taxon>Bacteria</taxon>
        <taxon>Pseudomonadati</taxon>
        <taxon>Pseudomonadota</taxon>
        <taxon>Betaproteobacteria</taxon>
        <taxon>Burkholderiales</taxon>
        <taxon>Burkholderiaceae</taxon>
        <taxon>Ralstonia</taxon>
    </lineage>
</organism>
<dbReference type="NCBIfam" id="NF038351">
    <property type="entry name" value="cyt_ox_assem_30"/>
    <property type="match status" value="1"/>
</dbReference>
<dbReference type="RefSeq" id="WP_316857268.1">
    <property type="nucleotide sequence ID" value="NZ_CAUDKO010000005.1"/>
</dbReference>
<reference evidence="2 4" key="1">
    <citation type="submission" date="2023-07" db="EMBL/GenBank/DDBJ databases">
        <authorList>
            <person name="Peeters C."/>
        </authorList>
    </citation>
    <scope>NUCLEOTIDE SEQUENCE</scope>
    <source>
        <strain evidence="3 4">LMG 32965</strain>
        <strain evidence="2">R-77567</strain>
    </source>
</reference>
<evidence type="ECO:0000313" key="5">
    <source>
        <dbReference type="Proteomes" id="UP001190491"/>
    </source>
</evidence>
<keyword evidence="1" id="KW-0472">Membrane</keyword>
<evidence type="ECO:0000313" key="2">
    <source>
        <dbReference type="EMBL" id="CAJ0875230.1"/>
    </source>
</evidence>
<protein>
    <recommendedName>
        <fullName evidence="6">Cytochrome C oxidase assembly protein</fullName>
    </recommendedName>
</protein>
<dbReference type="Proteomes" id="UP001190491">
    <property type="component" value="Unassembled WGS sequence"/>
</dbReference>
<comment type="caution">
    <text evidence="2">The sequence shown here is derived from an EMBL/GenBank/DDBJ whole genome shotgun (WGS) entry which is preliminary data.</text>
</comment>
<sequence>MSNPEKSPSPEQRAANRRLGFILGTIALVFFLGVIFKRVVFGG</sequence>
<keyword evidence="1" id="KW-0812">Transmembrane</keyword>
<evidence type="ECO:0008006" key="6">
    <source>
        <dbReference type="Google" id="ProtNLM"/>
    </source>
</evidence>
<evidence type="ECO:0000313" key="3">
    <source>
        <dbReference type="EMBL" id="CAJ0881702.1"/>
    </source>
</evidence>
<name>A0AAD2BYL9_9RALS</name>
<dbReference type="EMBL" id="CAUDLI010000005">
    <property type="protein sequence ID" value="CAJ0881702.1"/>
    <property type="molecule type" value="Genomic_DNA"/>
</dbReference>
<keyword evidence="1" id="KW-1133">Transmembrane helix</keyword>
<dbReference type="AlphaFoldDB" id="A0AAD2BYL9"/>
<evidence type="ECO:0000256" key="1">
    <source>
        <dbReference type="SAM" id="Phobius"/>
    </source>
</evidence>
<dbReference type="Proteomes" id="UP001189792">
    <property type="component" value="Unassembled WGS sequence"/>
</dbReference>